<name>A7IC34_XANP2</name>
<dbReference type="Gene3D" id="1.20.1640.10">
    <property type="entry name" value="Multidrug efflux transporter AcrB transmembrane domain"/>
    <property type="match status" value="2"/>
</dbReference>
<evidence type="ECO:0000256" key="8">
    <source>
        <dbReference type="ARBA" id="ARBA00023136"/>
    </source>
</evidence>
<accession>A7IC34</accession>
<keyword evidence="7 9" id="KW-1133">Transmembrane helix</keyword>
<comment type="similarity">
    <text evidence="2 9">Belongs to the resistance-nodulation-cell division (RND) (TC 2.A.6) family.</text>
</comment>
<dbReference type="InterPro" id="IPR004764">
    <property type="entry name" value="MdtF-like"/>
</dbReference>
<sequence length="1079" mass="115205">MNLSKFFIDRPIFAGVLSVLIFLAGLISMRAMPISEYPEVVPPQVVVRATYAGANPKVIAETVSTPLEEAINGVEDMLYMSSQATTDGLMTLTVTFKLGTDPDKAQQLVQNRISQAEPRLPEEVRRLGVTTVKSSPDLTMVVHLISPNNRYDTTYLRNYAVLNVKDRLARIEGVGQVQLFGAGDYSMRIWLDPQKVAEHGLSAADVVREIRAQNVQAAAGVVGASPGAPGLDLQLSINAQGRLANVEEFGNIVVKSGTNGEIVLLKDVARVELGASDYALRSLLNNTQAVAVPIFQAPGSNAIRIADEVRRVMEEIKANMPEGVDYSIVYDTTQFVRASIDAVVHTLLEAVLLVVLVVIVFLQTWRASIIPLLAVPVSIVGTFAVMHLFGFSINALTLFGLVLAIGIVVDDAIVVVENVERNIEGGLSPREATYKAMQEVSGPIIAIALVLIAVFVPLAFITGLTGQFYKQFALTIAISTVISAINSLTLSPALSALLLKGHDAPKDLLTRIMDVSFGWFFKGFNKAFVKGSNAYGGVVKRTIAHKVIMLGLYLVLVAMTAVLFRAVPPGFVPGQDKQYLVGFAQLPDGATLDRTEEVIRHMSDIALKQEGVKSAIAFPGLSINGFTNSSNSGIVFVGLDEFEARKSPALSGNAIALALNQKFASIPDAMIAMFPPPPVQGLGTIGGFKFQIEDRAGRGYEALDAATKAFLAKAATAPELAGLFSSYQVNVPQLFADIDRVKARQLNVAVTDVFETMQIYLGSAYVNDFNTFGRTYTVRVQADAPFRARPEDVGTLKVRSATGEMIQLSALLKVRSAAGPERAMRYNGFLSADVNGGAAPGFSSGEAQAAVERIAAETLPKGFSFEWTELTYQDILAGNSAVWVFPLAIFLVFLVLAAQYESLVLPLAIIMIVPTGLFAAMTGVWLAGGDNNVFTQIGLVVLVGLSAKNAILIVEFARELEFAGRTPVQAALEASRLRLRPILMTSLAFIMGVVPLVTSIGAGAEMRNAMGTAVFAGMIGVTAFGIFLTPVFYVMLRALAGNRPLTQHGHGTLAPDAPHGAPQGAGHGTATPPALQPGE</sequence>
<feature type="transmembrane region" description="Helical" evidence="9">
    <location>
        <begin position="440"/>
        <end position="460"/>
    </location>
</feature>
<keyword evidence="13" id="KW-1185">Reference proteome</keyword>
<dbReference type="STRING" id="78245.Xaut_0319"/>
<keyword evidence="8 9" id="KW-0472">Membrane</keyword>
<dbReference type="InterPro" id="IPR000731">
    <property type="entry name" value="SSD"/>
</dbReference>
<dbReference type="GO" id="GO:0015562">
    <property type="term" value="F:efflux transmembrane transporter activity"/>
    <property type="evidence" value="ECO:0007669"/>
    <property type="project" value="InterPro"/>
</dbReference>
<dbReference type="NCBIfam" id="TIGR00915">
    <property type="entry name" value="2A0602"/>
    <property type="match status" value="1"/>
</dbReference>
<dbReference type="SUPFAM" id="SSF82866">
    <property type="entry name" value="Multidrug efflux transporter AcrB transmembrane domain"/>
    <property type="match status" value="2"/>
</dbReference>
<keyword evidence="3 9" id="KW-0813">Transport</keyword>
<dbReference type="PANTHER" id="PTHR32063:SF11">
    <property type="entry name" value="CATION OR DRUG EFFLUX SYSTEM PROTEIN"/>
    <property type="match status" value="1"/>
</dbReference>
<dbReference type="InterPro" id="IPR001036">
    <property type="entry name" value="Acrflvin-R"/>
</dbReference>
<evidence type="ECO:0000256" key="2">
    <source>
        <dbReference type="ARBA" id="ARBA00010942"/>
    </source>
</evidence>
<feature type="transmembrane region" description="Helical" evidence="9">
    <location>
        <begin position="369"/>
        <end position="389"/>
    </location>
</feature>
<evidence type="ECO:0000259" key="11">
    <source>
        <dbReference type="PROSITE" id="PS50156"/>
    </source>
</evidence>
<feature type="domain" description="SSD" evidence="11">
    <location>
        <begin position="368"/>
        <end position="497"/>
    </location>
</feature>
<evidence type="ECO:0000256" key="6">
    <source>
        <dbReference type="ARBA" id="ARBA00022692"/>
    </source>
</evidence>
<evidence type="ECO:0000313" key="12">
    <source>
        <dbReference type="EMBL" id="ABS65577.1"/>
    </source>
</evidence>
<dbReference type="OrthoDB" id="9807350at2"/>
<dbReference type="GO" id="GO:0009636">
    <property type="term" value="P:response to toxic substance"/>
    <property type="evidence" value="ECO:0007669"/>
    <property type="project" value="UniProtKB-ARBA"/>
</dbReference>
<dbReference type="InterPro" id="IPR027463">
    <property type="entry name" value="AcrB_DN_DC_subdom"/>
</dbReference>
<keyword evidence="6 9" id="KW-0812">Transmembrane</keyword>
<dbReference type="FunFam" id="3.30.70.1430:FF:000001">
    <property type="entry name" value="Efflux pump membrane transporter"/>
    <property type="match status" value="1"/>
</dbReference>
<dbReference type="PROSITE" id="PS50156">
    <property type="entry name" value="SSD"/>
    <property type="match status" value="1"/>
</dbReference>
<evidence type="ECO:0000256" key="1">
    <source>
        <dbReference type="ARBA" id="ARBA00004429"/>
    </source>
</evidence>
<dbReference type="eggNOG" id="COG0841">
    <property type="taxonomic scope" value="Bacteria"/>
</dbReference>
<dbReference type="NCBIfam" id="NF000282">
    <property type="entry name" value="RND_permease_1"/>
    <property type="match status" value="1"/>
</dbReference>
<feature type="transmembrane region" description="Helical" evidence="9">
    <location>
        <begin position="982"/>
        <end position="1002"/>
    </location>
</feature>
<evidence type="ECO:0000256" key="3">
    <source>
        <dbReference type="ARBA" id="ARBA00022448"/>
    </source>
</evidence>
<protein>
    <recommendedName>
        <fullName evidence="9">Efflux pump membrane transporter</fullName>
    </recommendedName>
</protein>
<dbReference type="AlphaFoldDB" id="A7IC34"/>
<dbReference type="Gene3D" id="3.30.2090.10">
    <property type="entry name" value="Multidrug efflux transporter AcrB TolC docking domain, DN and DC subdomains"/>
    <property type="match status" value="2"/>
</dbReference>
<dbReference type="GO" id="GO:0042910">
    <property type="term" value="F:xenobiotic transmembrane transporter activity"/>
    <property type="evidence" value="ECO:0007669"/>
    <property type="project" value="TreeGrafter"/>
</dbReference>
<dbReference type="EMBL" id="CP000781">
    <property type="protein sequence ID" value="ABS65577.1"/>
    <property type="molecule type" value="Genomic_DNA"/>
</dbReference>
<dbReference type="Pfam" id="PF00873">
    <property type="entry name" value="ACR_tran"/>
    <property type="match status" value="1"/>
</dbReference>
<dbReference type="SUPFAM" id="SSF82714">
    <property type="entry name" value="Multidrug efflux transporter AcrB TolC docking domain, DN and DC subdomains"/>
    <property type="match status" value="2"/>
</dbReference>
<feature type="transmembrane region" description="Helical" evidence="9">
    <location>
        <begin position="472"/>
        <end position="499"/>
    </location>
</feature>
<feature type="region of interest" description="Disordered" evidence="10">
    <location>
        <begin position="1047"/>
        <end position="1079"/>
    </location>
</feature>
<evidence type="ECO:0000256" key="10">
    <source>
        <dbReference type="SAM" id="MobiDB-lite"/>
    </source>
</evidence>
<feature type="transmembrane region" description="Helical" evidence="9">
    <location>
        <begin position="903"/>
        <end position="927"/>
    </location>
</feature>
<feature type="transmembrane region" description="Helical" evidence="9">
    <location>
        <begin position="1014"/>
        <end position="1036"/>
    </location>
</feature>
<proteinExistence type="inferred from homology"/>
<evidence type="ECO:0000256" key="5">
    <source>
        <dbReference type="ARBA" id="ARBA00022519"/>
    </source>
</evidence>
<organism evidence="12 13">
    <name type="scientific">Xanthobacter autotrophicus (strain ATCC BAA-1158 / Py2)</name>
    <dbReference type="NCBI Taxonomy" id="78245"/>
    <lineage>
        <taxon>Bacteria</taxon>
        <taxon>Pseudomonadati</taxon>
        <taxon>Pseudomonadota</taxon>
        <taxon>Alphaproteobacteria</taxon>
        <taxon>Hyphomicrobiales</taxon>
        <taxon>Xanthobacteraceae</taxon>
        <taxon>Xanthobacter</taxon>
    </lineage>
</organism>
<feature type="compositionally biased region" description="Low complexity" evidence="10">
    <location>
        <begin position="1054"/>
        <end position="1073"/>
    </location>
</feature>
<dbReference type="KEGG" id="xau:Xaut_0319"/>
<evidence type="ECO:0000256" key="9">
    <source>
        <dbReference type="RuleBase" id="RU364070"/>
    </source>
</evidence>
<feature type="transmembrane region" description="Helical" evidence="9">
    <location>
        <begin position="933"/>
        <end position="957"/>
    </location>
</feature>
<dbReference type="SUPFAM" id="SSF82693">
    <property type="entry name" value="Multidrug efflux transporter AcrB pore domain, PN1, PN2, PC1 and PC2 subdomains"/>
    <property type="match status" value="4"/>
</dbReference>
<dbReference type="HOGENOM" id="CLU_002755_1_0_5"/>
<dbReference type="Gene3D" id="3.30.70.1440">
    <property type="entry name" value="Multidrug efflux transporter AcrB pore domain"/>
    <property type="match status" value="1"/>
</dbReference>
<keyword evidence="5 9" id="KW-0997">Cell inner membrane</keyword>
<dbReference type="PRINTS" id="PR00702">
    <property type="entry name" value="ACRIFLAVINRP"/>
</dbReference>
<dbReference type="FunFam" id="1.20.1640.10:FF:000001">
    <property type="entry name" value="Efflux pump membrane transporter"/>
    <property type="match status" value="1"/>
</dbReference>
<dbReference type="Gene3D" id="3.30.70.1320">
    <property type="entry name" value="Multidrug efflux transporter AcrB pore domain like"/>
    <property type="match status" value="1"/>
</dbReference>
<dbReference type="PANTHER" id="PTHR32063">
    <property type="match status" value="1"/>
</dbReference>
<dbReference type="GO" id="GO:0005886">
    <property type="term" value="C:plasma membrane"/>
    <property type="evidence" value="ECO:0007669"/>
    <property type="project" value="UniProtKB-SubCell"/>
</dbReference>
<keyword evidence="4" id="KW-1003">Cell membrane</keyword>
<feature type="transmembrane region" description="Helical" evidence="9">
    <location>
        <begin position="875"/>
        <end position="896"/>
    </location>
</feature>
<evidence type="ECO:0000313" key="13">
    <source>
        <dbReference type="Proteomes" id="UP000002417"/>
    </source>
</evidence>
<evidence type="ECO:0000256" key="4">
    <source>
        <dbReference type="ARBA" id="ARBA00022475"/>
    </source>
</evidence>
<gene>
    <name evidence="12" type="ordered locus">Xaut_0319</name>
</gene>
<feature type="transmembrane region" description="Helical" evidence="9">
    <location>
        <begin position="342"/>
        <end position="362"/>
    </location>
</feature>
<reference evidence="12 13" key="1">
    <citation type="submission" date="2007-07" db="EMBL/GenBank/DDBJ databases">
        <title>Complete sequence of chromosome of Xanthobacter autotrophicus Py2.</title>
        <authorList>
            <consortium name="US DOE Joint Genome Institute"/>
            <person name="Copeland A."/>
            <person name="Lucas S."/>
            <person name="Lapidus A."/>
            <person name="Barry K."/>
            <person name="Glavina del Rio T."/>
            <person name="Hammon N."/>
            <person name="Israni S."/>
            <person name="Dalin E."/>
            <person name="Tice H."/>
            <person name="Pitluck S."/>
            <person name="Sims D."/>
            <person name="Brettin T."/>
            <person name="Bruce D."/>
            <person name="Detter J.C."/>
            <person name="Han C."/>
            <person name="Tapia R."/>
            <person name="Brainard J."/>
            <person name="Schmutz J."/>
            <person name="Larimer F."/>
            <person name="Land M."/>
            <person name="Hauser L."/>
            <person name="Kyrpides N."/>
            <person name="Kim E."/>
            <person name="Ensigns S.A."/>
            <person name="Richardson P."/>
        </authorList>
    </citation>
    <scope>NUCLEOTIDE SEQUENCE [LARGE SCALE GENOMIC DNA]</scope>
    <source>
        <strain evidence="13">ATCC BAA-1158 / Py2</strain>
    </source>
</reference>
<dbReference type="Proteomes" id="UP000002417">
    <property type="component" value="Chromosome"/>
</dbReference>
<evidence type="ECO:0000256" key="7">
    <source>
        <dbReference type="ARBA" id="ARBA00022989"/>
    </source>
</evidence>
<feature type="transmembrane region" description="Helical" evidence="9">
    <location>
        <begin position="395"/>
        <end position="419"/>
    </location>
</feature>
<feature type="transmembrane region" description="Helical" evidence="9">
    <location>
        <begin position="12"/>
        <end position="32"/>
    </location>
</feature>
<dbReference type="PhylomeDB" id="A7IC34"/>
<comment type="subcellular location">
    <subcellularLocation>
        <location evidence="1 9">Cell inner membrane</location>
        <topology evidence="1 9">Multi-pass membrane protein</topology>
    </subcellularLocation>
</comment>
<dbReference type="Gene3D" id="3.30.70.1430">
    <property type="entry name" value="Multidrug efflux transporter AcrB pore domain"/>
    <property type="match status" value="2"/>
</dbReference>
<feature type="transmembrane region" description="Helical" evidence="9">
    <location>
        <begin position="547"/>
        <end position="567"/>
    </location>
</feature>